<dbReference type="OrthoDB" id="350935at2157"/>
<name>L9ZSX7_9EURY</name>
<comment type="caution">
    <text evidence="1">The sequence shown here is derived from an EMBL/GenBank/DDBJ whole genome shotgun (WGS) entry which is preliminary data.</text>
</comment>
<dbReference type="STRING" id="1230458.C484_15307"/>
<sequence>MKFLVYTAEPLNVNAPLDSFEIGADKEIARFVDTLNKMGVDRVLDNETVSLFVEGVNYNSDSNIVTAEIYKIANQGTPLHQIKKEGGEKTVEEILSKHEDAFTKGFMGIGKVNGDVHIIVQNKFGSYFRKSCVGMELSPQYSSDTIKAIQESETIGKTMIDFGDNYDVIASLLQPPKDEDLREDDGFGKTNLWNDLLAMTKMSRTHRITLDISRDEWLENVEVFEGLIKSGIVSTIKVVETKEKRVRLGEGGDRAIRKYIETTNSREKAVYQSFSNLENKME</sequence>
<dbReference type="AlphaFoldDB" id="L9ZSX7"/>
<dbReference type="RefSeq" id="WP_006826729.1">
    <property type="nucleotide sequence ID" value="NZ_AOIL01000051.1"/>
</dbReference>
<organism evidence="1 2">
    <name type="scientific">Natrialba taiwanensis DSM 12281</name>
    <dbReference type="NCBI Taxonomy" id="1230458"/>
    <lineage>
        <taxon>Archaea</taxon>
        <taxon>Methanobacteriati</taxon>
        <taxon>Methanobacteriota</taxon>
        <taxon>Stenosarchaea group</taxon>
        <taxon>Halobacteria</taxon>
        <taxon>Halobacteriales</taxon>
        <taxon>Natrialbaceae</taxon>
        <taxon>Natrialba</taxon>
    </lineage>
</organism>
<gene>
    <name evidence="1" type="ORF">C484_15307</name>
</gene>
<protein>
    <submittedName>
        <fullName evidence="1">Uncharacterized protein</fullName>
    </submittedName>
</protein>
<proteinExistence type="predicted"/>
<dbReference type="EMBL" id="AOIL01000051">
    <property type="protein sequence ID" value="ELY88293.1"/>
    <property type="molecule type" value="Genomic_DNA"/>
</dbReference>
<evidence type="ECO:0000313" key="2">
    <source>
        <dbReference type="Proteomes" id="UP000011648"/>
    </source>
</evidence>
<evidence type="ECO:0000313" key="1">
    <source>
        <dbReference type="EMBL" id="ELY88293.1"/>
    </source>
</evidence>
<accession>L9ZSX7</accession>
<reference evidence="1 2" key="1">
    <citation type="journal article" date="2014" name="PLoS Genet.">
        <title>Phylogenetically driven sequencing of extremely halophilic archaea reveals strategies for static and dynamic osmo-response.</title>
        <authorList>
            <person name="Becker E.A."/>
            <person name="Seitzer P.M."/>
            <person name="Tritt A."/>
            <person name="Larsen D."/>
            <person name="Krusor M."/>
            <person name="Yao A.I."/>
            <person name="Wu D."/>
            <person name="Madern D."/>
            <person name="Eisen J.A."/>
            <person name="Darling A.E."/>
            <person name="Facciotti M.T."/>
        </authorList>
    </citation>
    <scope>NUCLEOTIDE SEQUENCE [LARGE SCALE GENOMIC DNA]</scope>
    <source>
        <strain evidence="1 2">DSM 12281</strain>
    </source>
</reference>
<keyword evidence="2" id="KW-1185">Reference proteome</keyword>
<dbReference type="Proteomes" id="UP000011648">
    <property type="component" value="Unassembled WGS sequence"/>
</dbReference>